<keyword evidence="1" id="KW-0812">Transmembrane</keyword>
<gene>
    <name evidence="2" type="ORF">ASPWEDRAFT_267162</name>
</gene>
<reference evidence="3" key="1">
    <citation type="journal article" date="2017" name="Genome Biol.">
        <title>Comparative genomics reveals high biological diversity and specific adaptations in the industrially and medically important fungal genus Aspergillus.</title>
        <authorList>
            <person name="de Vries R.P."/>
            <person name="Riley R."/>
            <person name="Wiebenga A."/>
            <person name="Aguilar-Osorio G."/>
            <person name="Amillis S."/>
            <person name="Uchima C.A."/>
            <person name="Anderluh G."/>
            <person name="Asadollahi M."/>
            <person name="Askin M."/>
            <person name="Barry K."/>
            <person name="Battaglia E."/>
            <person name="Bayram O."/>
            <person name="Benocci T."/>
            <person name="Braus-Stromeyer S.A."/>
            <person name="Caldana C."/>
            <person name="Canovas D."/>
            <person name="Cerqueira G.C."/>
            <person name="Chen F."/>
            <person name="Chen W."/>
            <person name="Choi C."/>
            <person name="Clum A."/>
            <person name="Dos Santos R.A."/>
            <person name="Damasio A.R."/>
            <person name="Diallinas G."/>
            <person name="Emri T."/>
            <person name="Fekete E."/>
            <person name="Flipphi M."/>
            <person name="Freyberg S."/>
            <person name="Gallo A."/>
            <person name="Gournas C."/>
            <person name="Habgood R."/>
            <person name="Hainaut M."/>
            <person name="Harispe M.L."/>
            <person name="Henrissat B."/>
            <person name="Hilden K.S."/>
            <person name="Hope R."/>
            <person name="Hossain A."/>
            <person name="Karabika E."/>
            <person name="Karaffa L."/>
            <person name="Karanyi Z."/>
            <person name="Krasevec N."/>
            <person name="Kuo A."/>
            <person name="Kusch H."/>
            <person name="LaButti K."/>
            <person name="Lagendijk E.L."/>
            <person name="Lapidus A."/>
            <person name="Levasseur A."/>
            <person name="Lindquist E."/>
            <person name="Lipzen A."/>
            <person name="Logrieco A.F."/>
            <person name="MacCabe A."/>
            <person name="Maekelae M.R."/>
            <person name="Malavazi I."/>
            <person name="Melin P."/>
            <person name="Meyer V."/>
            <person name="Mielnichuk N."/>
            <person name="Miskei M."/>
            <person name="Molnar A.P."/>
            <person name="Mule G."/>
            <person name="Ngan C.Y."/>
            <person name="Orejas M."/>
            <person name="Orosz E."/>
            <person name="Ouedraogo J.P."/>
            <person name="Overkamp K.M."/>
            <person name="Park H.-S."/>
            <person name="Perrone G."/>
            <person name="Piumi F."/>
            <person name="Punt P.J."/>
            <person name="Ram A.F."/>
            <person name="Ramon A."/>
            <person name="Rauscher S."/>
            <person name="Record E."/>
            <person name="Riano-Pachon D.M."/>
            <person name="Robert V."/>
            <person name="Roehrig J."/>
            <person name="Ruller R."/>
            <person name="Salamov A."/>
            <person name="Salih N.S."/>
            <person name="Samson R.A."/>
            <person name="Sandor E."/>
            <person name="Sanguinetti M."/>
            <person name="Schuetze T."/>
            <person name="Sepcic K."/>
            <person name="Shelest E."/>
            <person name="Sherlock G."/>
            <person name="Sophianopoulou V."/>
            <person name="Squina F.M."/>
            <person name="Sun H."/>
            <person name="Susca A."/>
            <person name="Todd R.B."/>
            <person name="Tsang A."/>
            <person name="Unkles S.E."/>
            <person name="van de Wiele N."/>
            <person name="van Rossen-Uffink D."/>
            <person name="Oliveira J.V."/>
            <person name="Vesth T.C."/>
            <person name="Visser J."/>
            <person name="Yu J.-H."/>
            <person name="Zhou M."/>
            <person name="Andersen M.R."/>
            <person name="Archer D.B."/>
            <person name="Baker S.E."/>
            <person name="Benoit I."/>
            <person name="Brakhage A.A."/>
            <person name="Braus G.H."/>
            <person name="Fischer R."/>
            <person name="Frisvad J.C."/>
            <person name="Goldman G.H."/>
            <person name="Houbraken J."/>
            <person name="Oakley B."/>
            <person name="Pocsi I."/>
            <person name="Scazzocchio C."/>
            <person name="Seiboth B."/>
            <person name="vanKuyk P.A."/>
            <person name="Wortman J."/>
            <person name="Dyer P.S."/>
            <person name="Grigoriev I.V."/>
        </authorList>
    </citation>
    <scope>NUCLEOTIDE SEQUENCE [LARGE SCALE GENOMIC DNA]</scope>
    <source>
        <strain evidence="3">DTO 134E9</strain>
    </source>
</reference>
<accession>A0A1L9S2M7</accession>
<keyword evidence="1" id="KW-1133">Transmembrane helix</keyword>
<dbReference type="AlphaFoldDB" id="A0A1L9S2M7"/>
<dbReference type="GeneID" id="63748733"/>
<protein>
    <submittedName>
        <fullName evidence="2">Uncharacterized protein</fullName>
    </submittedName>
</protein>
<evidence type="ECO:0000313" key="3">
    <source>
        <dbReference type="Proteomes" id="UP000184383"/>
    </source>
</evidence>
<proteinExistence type="predicted"/>
<feature type="transmembrane region" description="Helical" evidence="1">
    <location>
        <begin position="39"/>
        <end position="61"/>
    </location>
</feature>
<name>A0A1L9S2M7_ASPWE</name>
<evidence type="ECO:0000313" key="2">
    <source>
        <dbReference type="EMBL" id="OJJ41409.1"/>
    </source>
</evidence>
<dbReference type="EMBL" id="KV878209">
    <property type="protein sequence ID" value="OJJ41409.1"/>
    <property type="molecule type" value="Genomic_DNA"/>
</dbReference>
<dbReference type="Proteomes" id="UP000184383">
    <property type="component" value="Unassembled WGS sequence"/>
</dbReference>
<keyword evidence="3" id="KW-1185">Reference proteome</keyword>
<feature type="transmembrane region" description="Helical" evidence="1">
    <location>
        <begin position="6"/>
        <end position="27"/>
    </location>
</feature>
<keyword evidence="1" id="KW-0472">Membrane</keyword>
<dbReference type="VEuPathDB" id="FungiDB:ASPWEDRAFT_267162"/>
<dbReference type="RefSeq" id="XP_040695085.1">
    <property type="nucleotide sequence ID" value="XM_040832885.1"/>
</dbReference>
<organism evidence="2 3">
    <name type="scientific">Aspergillus wentii DTO 134E9</name>
    <dbReference type="NCBI Taxonomy" id="1073089"/>
    <lineage>
        <taxon>Eukaryota</taxon>
        <taxon>Fungi</taxon>
        <taxon>Dikarya</taxon>
        <taxon>Ascomycota</taxon>
        <taxon>Pezizomycotina</taxon>
        <taxon>Eurotiomycetes</taxon>
        <taxon>Eurotiomycetidae</taxon>
        <taxon>Eurotiales</taxon>
        <taxon>Aspergillaceae</taxon>
        <taxon>Aspergillus</taxon>
        <taxon>Aspergillus subgen. Cremei</taxon>
    </lineage>
</organism>
<evidence type="ECO:0000256" key="1">
    <source>
        <dbReference type="SAM" id="Phobius"/>
    </source>
</evidence>
<sequence length="132" mass="15204">MGLLRWWFYWWVLLALSSSPFSGQIGMVDPKINDGSLDLHSGFTFFGNLPPSVLGAVTIFALASSFTPPRPPMNVTIARRYWRILFLSIALDSWILKWTDMDDERHGKFNIHKKALAQSDGDGHQEPYYRWD</sequence>